<reference evidence="1" key="1">
    <citation type="submission" date="2020-09" db="EMBL/GenBank/DDBJ databases">
        <title>Comparative genome analyses of four rice-infecting Rhizoctonia solani isolates reveal extensive enrichment of homogalacturonan modification genes.</title>
        <authorList>
            <person name="Lee D.-Y."/>
            <person name="Jeon J."/>
            <person name="Kim K.-T."/>
            <person name="Cheong K."/>
            <person name="Song H."/>
            <person name="Choi G."/>
            <person name="Ko J."/>
            <person name="Opiyo S.O."/>
            <person name="Zuo S."/>
            <person name="Madhav S."/>
            <person name="Lee Y.-H."/>
            <person name="Wang G.-L."/>
        </authorList>
    </citation>
    <scope>NUCLEOTIDE SEQUENCE</scope>
    <source>
        <strain evidence="1">AG1-IA WGL</strain>
    </source>
</reference>
<accession>A0A8H7I2Q7</accession>
<dbReference type="AlphaFoldDB" id="A0A8H7I2Q7"/>
<dbReference type="GO" id="GO:0007166">
    <property type="term" value="P:cell surface receptor signaling pathway"/>
    <property type="evidence" value="ECO:0007669"/>
    <property type="project" value="InterPro"/>
</dbReference>
<feature type="non-terminal residue" evidence="1">
    <location>
        <position position="261"/>
    </location>
</feature>
<dbReference type="Proteomes" id="UP000602905">
    <property type="component" value="Unassembled WGS sequence"/>
</dbReference>
<dbReference type="CDD" id="cd21037">
    <property type="entry name" value="MLKL_NTD"/>
    <property type="match status" value="1"/>
</dbReference>
<dbReference type="InterPro" id="IPR059179">
    <property type="entry name" value="MLKL-like_MCAfunc"/>
</dbReference>
<evidence type="ECO:0000313" key="2">
    <source>
        <dbReference type="Proteomes" id="UP000602905"/>
    </source>
</evidence>
<dbReference type="InterPro" id="IPR036537">
    <property type="entry name" value="Adaptor_Cbl_N_dom_sf"/>
</dbReference>
<dbReference type="Gene3D" id="1.20.930.20">
    <property type="entry name" value="Adaptor protein Cbl, N-terminal domain"/>
    <property type="match status" value="1"/>
</dbReference>
<proteinExistence type="predicted"/>
<sequence length="261" mass="29492">MPPTRQRTFRPKRQIRNGALLAVSEAAKLINVPLAQDVAKHVKQLIVALKPSVLQAPKTNDSDAQNLANRVKGLKDVLEIPIQYLEDSGVNAIGSYRDMLEELCGFQTLLSTTYTELQKIQESSYTNKLASQAEIRERIIHLKEELSRTIVDFTLRLLVIVLASSAQGQILITRRLNSAAREHKTLACKHGALVREHTALVREHRALVRDTRRRQRTSDKRIRCLAQQVNAVLLVRQNDGRIAYLVLVSGWIFFLNPPVPD</sequence>
<protein>
    <submittedName>
        <fullName evidence="1">Uncharacterized protein</fullName>
    </submittedName>
</protein>
<name>A0A8H7I2Q7_9AGAM</name>
<organism evidence="1 2">
    <name type="scientific">Rhizoctonia solani</name>
    <dbReference type="NCBI Taxonomy" id="456999"/>
    <lineage>
        <taxon>Eukaryota</taxon>
        <taxon>Fungi</taxon>
        <taxon>Dikarya</taxon>
        <taxon>Basidiomycota</taxon>
        <taxon>Agaricomycotina</taxon>
        <taxon>Agaricomycetes</taxon>
        <taxon>Cantharellales</taxon>
        <taxon>Ceratobasidiaceae</taxon>
        <taxon>Rhizoctonia</taxon>
    </lineage>
</organism>
<dbReference type="OrthoDB" id="3249285at2759"/>
<evidence type="ECO:0000313" key="1">
    <source>
        <dbReference type="EMBL" id="KAF8714567.1"/>
    </source>
</evidence>
<dbReference type="EMBL" id="JACYCD010000009">
    <property type="protein sequence ID" value="KAF8714567.1"/>
    <property type="molecule type" value="Genomic_DNA"/>
</dbReference>
<comment type="caution">
    <text evidence="1">The sequence shown here is derived from an EMBL/GenBank/DDBJ whole genome shotgun (WGS) entry which is preliminary data.</text>
</comment>
<gene>
    <name evidence="1" type="ORF">RHS03_00340</name>
</gene>